<evidence type="ECO:0000313" key="1">
    <source>
        <dbReference type="EMBL" id="KAA1110532.1"/>
    </source>
</evidence>
<dbReference type="EMBL" id="VSWC01000027">
    <property type="protein sequence ID" value="KAA1110532.1"/>
    <property type="molecule type" value="Genomic_DNA"/>
</dbReference>
<comment type="caution">
    <text evidence="1">The sequence shown here is derived from an EMBL/GenBank/DDBJ whole genome shotgun (WGS) entry which is preliminary data.</text>
</comment>
<dbReference type="AlphaFoldDB" id="A0A5B0QBQ9"/>
<reference evidence="1 2" key="1">
    <citation type="submission" date="2019-05" db="EMBL/GenBank/DDBJ databases">
        <title>Emergence of the Ug99 lineage of the wheat stem rust pathogen through somatic hybridization.</title>
        <authorList>
            <person name="Li F."/>
            <person name="Upadhyaya N.M."/>
            <person name="Sperschneider J."/>
            <person name="Matny O."/>
            <person name="Nguyen-Phuc H."/>
            <person name="Mago R."/>
            <person name="Raley C."/>
            <person name="Miller M.E."/>
            <person name="Silverstein K.A.T."/>
            <person name="Henningsen E."/>
            <person name="Hirsch C.D."/>
            <person name="Visser B."/>
            <person name="Pretorius Z.A."/>
            <person name="Steffenson B.J."/>
            <person name="Schwessinger B."/>
            <person name="Dodds P.N."/>
            <person name="Figueroa M."/>
        </authorList>
    </citation>
    <scope>NUCLEOTIDE SEQUENCE [LARGE SCALE GENOMIC DNA]</scope>
    <source>
        <strain evidence="1">21-0</strain>
    </source>
</reference>
<organism evidence="1 2">
    <name type="scientific">Puccinia graminis f. sp. tritici</name>
    <dbReference type="NCBI Taxonomy" id="56615"/>
    <lineage>
        <taxon>Eukaryota</taxon>
        <taxon>Fungi</taxon>
        <taxon>Dikarya</taxon>
        <taxon>Basidiomycota</taxon>
        <taxon>Pucciniomycotina</taxon>
        <taxon>Pucciniomycetes</taxon>
        <taxon>Pucciniales</taxon>
        <taxon>Pucciniaceae</taxon>
        <taxon>Puccinia</taxon>
    </lineage>
</organism>
<accession>A0A5B0QBQ9</accession>
<name>A0A5B0QBQ9_PUCGR</name>
<proteinExistence type="predicted"/>
<evidence type="ECO:0000313" key="2">
    <source>
        <dbReference type="Proteomes" id="UP000324748"/>
    </source>
</evidence>
<protein>
    <submittedName>
        <fullName evidence="1">Uncharacterized protein</fullName>
    </submittedName>
</protein>
<sequence length="207" mass="24165">MEFSCFNLEISNSPEDILRANYWNNAAEVLNYRFEDVDFSILDSPVATPKFNCFSSGSDSFPRQNPFHLNQDGLKLGKNSFLSYPARPFIEYKDFLIPRTEDELREKGTFHDRTTAENKITWGKEGGLGKKAKVDPQTQWKDQKDHTKREAFLQNTKDEDNFKSIIRRAAVALHRQWPADAQAYKQFQTQIDERFEDLKLVSQKYLP</sequence>
<dbReference type="Proteomes" id="UP000324748">
    <property type="component" value="Unassembled WGS sequence"/>
</dbReference>
<gene>
    <name evidence="1" type="ORF">PGT21_024349</name>
</gene>
<keyword evidence="2" id="KW-1185">Reference proteome</keyword>